<evidence type="ECO:0000256" key="8">
    <source>
        <dbReference type="ARBA" id="ARBA00023033"/>
    </source>
</evidence>
<dbReference type="Pfam" id="PF00067">
    <property type="entry name" value="p450"/>
    <property type="match status" value="1"/>
</dbReference>
<gene>
    <name evidence="12" type="ORF">DFH07DRAFT_906830</name>
</gene>
<dbReference type="Proteomes" id="UP001215280">
    <property type="component" value="Unassembled WGS sequence"/>
</dbReference>
<keyword evidence="11" id="KW-0732">Signal</keyword>
<evidence type="ECO:0000256" key="2">
    <source>
        <dbReference type="ARBA" id="ARBA00005179"/>
    </source>
</evidence>
<dbReference type="InterPro" id="IPR002401">
    <property type="entry name" value="Cyt_P450_E_grp-I"/>
</dbReference>
<dbReference type="PANTHER" id="PTHR46300">
    <property type="entry name" value="P450, PUTATIVE (EUROFUNG)-RELATED-RELATED"/>
    <property type="match status" value="1"/>
</dbReference>
<comment type="cofactor">
    <cofactor evidence="1 9">
        <name>heme</name>
        <dbReference type="ChEBI" id="CHEBI:30413"/>
    </cofactor>
</comment>
<keyword evidence="5 9" id="KW-0479">Metal-binding</keyword>
<dbReference type="InterPro" id="IPR036396">
    <property type="entry name" value="Cyt_P450_sf"/>
</dbReference>
<keyword evidence="6 10" id="KW-0560">Oxidoreductase</keyword>
<reference evidence="12" key="1">
    <citation type="submission" date="2023-03" db="EMBL/GenBank/DDBJ databases">
        <title>Massive genome expansion in bonnet fungi (Mycena s.s.) driven by repeated elements and novel gene families across ecological guilds.</title>
        <authorList>
            <consortium name="Lawrence Berkeley National Laboratory"/>
            <person name="Harder C.B."/>
            <person name="Miyauchi S."/>
            <person name="Viragh M."/>
            <person name="Kuo A."/>
            <person name="Thoen E."/>
            <person name="Andreopoulos B."/>
            <person name="Lu D."/>
            <person name="Skrede I."/>
            <person name="Drula E."/>
            <person name="Henrissat B."/>
            <person name="Morin E."/>
            <person name="Kohler A."/>
            <person name="Barry K."/>
            <person name="LaButti K."/>
            <person name="Morin E."/>
            <person name="Salamov A."/>
            <person name="Lipzen A."/>
            <person name="Mereny Z."/>
            <person name="Hegedus B."/>
            <person name="Baldrian P."/>
            <person name="Stursova M."/>
            <person name="Weitz H."/>
            <person name="Taylor A."/>
            <person name="Grigoriev I.V."/>
            <person name="Nagy L.G."/>
            <person name="Martin F."/>
            <person name="Kauserud H."/>
        </authorList>
    </citation>
    <scope>NUCLEOTIDE SEQUENCE</scope>
    <source>
        <strain evidence="12">CBHHK188m</strain>
    </source>
</reference>
<keyword evidence="4 9" id="KW-0349">Heme</keyword>
<feature type="signal peptide" evidence="11">
    <location>
        <begin position="1"/>
        <end position="22"/>
    </location>
</feature>
<dbReference type="Gene3D" id="1.10.630.10">
    <property type="entry name" value="Cytochrome P450"/>
    <property type="match status" value="1"/>
</dbReference>
<dbReference type="GO" id="GO:0005506">
    <property type="term" value="F:iron ion binding"/>
    <property type="evidence" value="ECO:0007669"/>
    <property type="project" value="InterPro"/>
</dbReference>
<dbReference type="GO" id="GO:0004497">
    <property type="term" value="F:monooxygenase activity"/>
    <property type="evidence" value="ECO:0007669"/>
    <property type="project" value="UniProtKB-KW"/>
</dbReference>
<evidence type="ECO:0000256" key="6">
    <source>
        <dbReference type="ARBA" id="ARBA00023002"/>
    </source>
</evidence>
<evidence type="ECO:0000256" key="9">
    <source>
        <dbReference type="PIRSR" id="PIRSR602401-1"/>
    </source>
</evidence>
<dbReference type="InterPro" id="IPR001128">
    <property type="entry name" value="Cyt_P450"/>
</dbReference>
<dbReference type="EMBL" id="JARJLG010000246">
    <property type="protein sequence ID" value="KAJ7723510.1"/>
    <property type="molecule type" value="Genomic_DNA"/>
</dbReference>
<evidence type="ECO:0000256" key="11">
    <source>
        <dbReference type="SAM" id="SignalP"/>
    </source>
</evidence>
<dbReference type="PANTHER" id="PTHR46300:SF7">
    <property type="entry name" value="P450, PUTATIVE (EUROFUNG)-RELATED"/>
    <property type="match status" value="1"/>
</dbReference>
<keyword evidence="13" id="KW-1185">Reference proteome</keyword>
<evidence type="ECO:0000313" key="12">
    <source>
        <dbReference type="EMBL" id="KAJ7723510.1"/>
    </source>
</evidence>
<comment type="pathway">
    <text evidence="2">Secondary metabolite biosynthesis.</text>
</comment>
<comment type="caution">
    <text evidence="12">The sequence shown here is derived from an EMBL/GenBank/DDBJ whole genome shotgun (WGS) entry which is preliminary data.</text>
</comment>
<evidence type="ECO:0000256" key="4">
    <source>
        <dbReference type="ARBA" id="ARBA00022617"/>
    </source>
</evidence>
<evidence type="ECO:0000256" key="1">
    <source>
        <dbReference type="ARBA" id="ARBA00001971"/>
    </source>
</evidence>
<dbReference type="GO" id="GO:0016705">
    <property type="term" value="F:oxidoreductase activity, acting on paired donors, with incorporation or reduction of molecular oxygen"/>
    <property type="evidence" value="ECO:0007669"/>
    <property type="project" value="InterPro"/>
</dbReference>
<organism evidence="12 13">
    <name type="scientific">Mycena maculata</name>
    <dbReference type="NCBI Taxonomy" id="230809"/>
    <lineage>
        <taxon>Eukaryota</taxon>
        <taxon>Fungi</taxon>
        <taxon>Dikarya</taxon>
        <taxon>Basidiomycota</taxon>
        <taxon>Agaricomycotina</taxon>
        <taxon>Agaricomycetes</taxon>
        <taxon>Agaricomycetidae</taxon>
        <taxon>Agaricales</taxon>
        <taxon>Marasmiineae</taxon>
        <taxon>Mycenaceae</taxon>
        <taxon>Mycena</taxon>
    </lineage>
</organism>
<dbReference type="PRINTS" id="PR00385">
    <property type="entry name" value="P450"/>
</dbReference>
<evidence type="ECO:0000256" key="10">
    <source>
        <dbReference type="RuleBase" id="RU000461"/>
    </source>
</evidence>
<protein>
    <submittedName>
        <fullName evidence="12">Cytochrome P450</fullName>
    </submittedName>
</protein>
<dbReference type="InterPro" id="IPR017972">
    <property type="entry name" value="Cyt_P450_CS"/>
</dbReference>
<feature type="binding site" description="axial binding residue" evidence="9">
    <location>
        <position position="432"/>
    </location>
    <ligand>
        <name>heme</name>
        <dbReference type="ChEBI" id="CHEBI:30413"/>
    </ligand>
    <ligandPart>
        <name>Fe</name>
        <dbReference type="ChEBI" id="CHEBI:18248"/>
    </ligandPart>
</feature>
<feature type="chain" id="PRO_5041987622" evidence="11">
    <location>
        <begin position="23"/>
        <end position="507"/>
    </location>
</feature>
<evidence type="ECO:0000256" key="5">
    <source>
        <dbReference type="ARBA" id="ARBA00022723"/>
    </source>
</evidence>
<dbReference type="PROSITE" id="PS00086">
    <property type="entry name" value="CYTOCHROME_P450"/>
    <property type="match status" value="1"/>
</dbReference>
<dbReference type="AlphaFoldDB" id="A0AAD7MLV2"/>
<accession>A0AAD7MLV2</accession>
<dbReference type="InterPro" id="IPR050364">
    <property type="entry name" value="Cytochrome_P450_fung"/>
</dbReference>
<keyword evidence="7 9" id="KW-0408">Iron</keyword>
<evidence type="ECO:0000256" key="7">
    <source>
        <dbReference type="ARBA" id="ARBA00023004"/>
    </source>
</evidence>
<sequence>MINAPALFLALGICLALHGIHSRRNRVKLPLPPGPRKLPLIGNVFDVPATHPWKTYMAWSKQYNSDLLHLDLAGKSVLVLNSLKVTDSLLEKRSSIYSDRPRFPMVNELSGWDFVVGLRMHRRLFTQGFTPTASLKFRPKQLTATHRLLRHLLDRPEEFADHFQQWAGDIILSIAYGIDVLPSEDPYVSLAYKAGHGFATAGVPGKYLVDSLPILKHVPAWFPGAGFRRQAKKWEKLAHAMRDVPFAVTKGQMELGTPPPSFSADYLLSLQESSDHYYTEGLVKNVAGTMFLGGADTTVSAVSTFMLAMLANPDAQRTAQAEIDSVTKGRHLPDFEDEPTMPYVTAVVKEVLRWHPVAPLGLPHFVQVEDEYQGYRIPAGSIVIGNTWAILHDETIYPDPYAFKPERFMLDKKLNPTVRDPEIAFGFGRRRCPALHMATASVWITVASILATFNITRPLDENGKEIAPSDEYDSRVISRPLPFKCGVTPRSEDARALIRATANEQGT</sequence>
<dbReference type="PRINTS" id="PR00463">
    <property type="entry name" value="EP450I"/>
</dbReference>
<dbReference type="GO" id="GO:0020037">
    <property type="term" value="F:heme binding"/>
    <property type="evidence" value="ECO:0007669"/>
    <property type="project" value="InterPro"/>
</dbReference>
<evidence type="ECO:0000256" key="3">
    <source>
        <dbReference type="ARBA" id="ARBA00010617"/>
    </source>
</evidence>
<proteinExistence type="inferred from homology"/>
<dbReference type="SUPFAM" id="SSF48264">
    <property type="entry name" value="Cytochrome P450"/>
    <property type="match status" value="1"/>
</dbReference>
<evidence type="ECO:0000313" key="13">
    <source>
        <dbReference type="Proteomes" id="UP001215280"/>
    </source>
</evidence>
<name>A0AAD7MLV2_9AGAR</name>
<dbReference type="CDD" id="cd11065">
    <property type="entry name" value="CYP64-like"/>
    <property type="match status" value="1"/>
</dbReference>
<keyword evidence="8 10" id="KW-0503">Monooxygenase</keyword>
<comment type="similarity">
    <text evidence="3 10">Belongs to the cytochrome P450 family.</text>
</comment>